<reference evidence="2 3" key="1">
    <citation type="submission" date="2019-03" db="EMBL/GenBank/DDBJ databases">
        <title>Draft genome sequence of Xylaria hypoxylon DSM 108379, a ubiquitous saprotrophic-parasitic fungi on hardwood.</title>
        <authorList>
            <person name="Buettner E."/>
            <person name="Leonhardt S."/>
            <person name="Gebauer A.M."/>
            <person name="Liers C."/>
            <person name="Hofrichter M."/>
            <person name="Kellner H."/>
        </authorList>
    </citation>
    <scope>NUCLEOTIDE SEQUENCE [LARGE SCALE GENOMIC DNA]</scope>
    <source>
        <strain evidence="2 3">DSM 108379</strain>
    </source>
</reference>
<feature type="region of interest" description="Disordered" evidence="1">
    <location>
        <begin position="1"/>
        <end position="27"/>
    </location>
</feature>
<sequence length="80" mass="8639">MGNPTDWMHKVPAAHDNQQQQQSHPHYPGMAHRAVTAVQLSGPLSRSSRPVQLGGRRIADEVAYTRDDPVTVLSGSGPAD</sequence>
<name>A0A4Z0Z0C3_9PEZI</name>
<evidence type="ECO:0000313" key="2">
    <source>
        <dbReference type="EMBL" id="TGJ84940.1"/>
    </source>
</evidence>
<evidence type="ECO:0000256" key="1">
    <source>
        <dbReference type="SAM" id="MobiDB-lite"/>
    </source>
</evidence>
<keyword evidence="3" id="KW-1185">Reference proteome</keyword>
<organism evidence="2 3">
    <name type="scientific">Xylaria hypoxylon</name>
    <dbReference type="NCBI Taxonomy" id="37992"/>
    <lineage>
        <taxon>Eukaryota</taxon>
        <taxon>Fungi</taxon>
        <taxon>Dikarya</taxon>
        <taxon>Ascomycota</taxon>
        <taxon>Pezizomycotina</taxon>
        <taxon>Sordariomycetes</taxon>
        <taxon>Xylariomycetidae</taxon>
        <taxon>Xylariales</taxon>
        <taxon>Xylariaceae</taxon>
        <taxon>Xylaria</taxon>
    </lineage>
</organism>
<dbReference type="AlphaFoldDB" id="A0A4Z0Z0C3"/>
<evidence type="ECO:0000313" key="3">
    <source>
        <dbReference type="Proteomes" id="UP000297716"/>
    </source>
</evidence>
<dbReference type="EMBL" id="SKBN01000056">
    <property type="protein sequence ID" value="TGJ84940.1"/>
    <property type="molecule type" value="Genomic_DNA"/>
</dbReference>
<accession>A0A4Z0Z0C3</accession>
<dbReference type="Proteomes" id="UP000297716">
    <property type="component" value="Unassembled WGS sequence"/>
</dbReference>
<proteinExistence type="predicted"/>
<comment type="caution">
    <text evidence="2">The sequence shown here is derived from an EMBL/GenBank/DDBJ whole genome shotgun (WGS) entry which is preliminary data.</text>
</comment>
<protein>
    <submittedName>
        <fullName evidence="2">Uncharacterized protein</fullName>
    </submittedName>
</protein>
<gene>
    <name evidence="2" type="ORF">E0Z10_g3845</name>
</gene>